<dbReference type="PANTHER" id="PTHR43775:SF37">
    <property type="entry name" value="SI:DKEY-61P9.11"/>
    <property type="match status" value="1"/>
</dbReference>
<gene>
    <name evidence="5" type="ORF">GCM10020366_09350</name>
</gene>
<feature type="compositionally biased region" description="Low complexity" evidence="3">
    <location>
        <begin position="438"/>
        <end position="447"/>
    </location>
</feature>
<feature type="compositionally biased region" description="Basic residues" evidence="3">
    <location>
        <begin position="313"/>
        <end position="325"/>
    </location>
</feature>
<dbReference type="SMART" id="SM00824">
    <property type="entry name" value="PKS_TE"/>
    <property type="match status" value="1"/>
</dbReference>
<feature type="compositionally biased region" description="Low complexity" evidence="3">
    <location>
        <begin position="454"/>
        <end position="469"/>
    </location>
</feature>
<proteinExistence type="predicted"/>
<feature type="compositionally biased region" description="Basic residues" evidence="3">
    <location>
        <begin position="67"/>
        <end position="79"/>
    </location>
</feature>
<dbReference type="EMBL" id="BAAAYK010000027">
    <property type="protein sequence ID" value="GAA3354016.1"/>
    <property type="molecule type" value="Genomic_DNA"/>
</dbReference>
<keyword evidence="1" id="KW-0596">Phosphopantetheine</keyword>
<dbReference type="PROSITE" id="PS00012">
    <property type="entry name" value="PHOSPHOPANTETHEINE"/>
    <property type="match status" value="1"/>
</dbReference>
<evidence type="ECO:0000313" key="5">
    <source>
        <dbReference type="EMBL" id="GAA3354016.1"/>
    </source>
</evidence>
<organism evidence="5 6">
    <name type="scientific">Saccharopolyspora gregorii</name>
    <dbReference type="NCBI Taxonomy" id="33914"/>
    <lineage>
        <taxon>Bacteria</taxon>
        <taxon>Bacillati</taxon>
        <taxon>Actinomycetota</taxon>
        <taxon>Actinomycetes</taxon>
        <taxon>Pseudonocardiales</taxon>
        <taxon>Pseudonocardiaceae</taxon>
        <taxon>Saccharopolyspora</taxon>
    </lineage>
</organism>
<dbReference type="PANTHER" id="PTHR43775">
    <property type="entry name" value="FATTY ACID SYNTHASE"/>
    <property type="match status" value="1"/>
</dbReference>
<comment type="caution">
    <text evidence="5">The sequence shown here is derived from an EMBL/GenBank/DDBJ whole genome shotgun (WGS) entry which is preliminary data.</text>
</comment>
<dbReference type="SMART" id="SM00823">
    <property type="entry name" value="PKS_PP"/>
    <property type="match status" value="1"/>
</dbReference>
<evidence type="ECO:0000313" key="6">
    <source>
        <dbReference type="Proteomes" id="UP001500483"/>
    </source>
</evidence>
<feature type="domain" description="Carrier" evidence="4">
    <location>
        <begin position="1"/>
        <end position="69"/>
    </location>
</feature>
<evidence type="ECO:0000256" key="2">
    <source>
        <dbReference type="ARBA" id="ARBA00022553"/>
    </source>
</evidence>
<protein>
    <recommendedName>
        <fullName evidence="4">Carrier domain-containing protein</fullName>
    </recommendedName>
</protein>
<dbReference type="Pfam" id="PF00550">
    <property type="entry name" value="PP-binding"/>
    <property type="match status" value="1"/>
</dbReference>
<evidence type="ECO:0000256" key="3">
    <source>
        <dbReference type="SAM" id="MobiDB-lite"/>
    </source>
</evidence>
<dbReference type="InterPro" id="IPR029058">
    <property type="entry name" value="AB_hydrolase_fold"/>
</dbReference>
<reference evidence="6" key="1">
    <citation type="journal article" date="2019" name="Int. J. Syst. Evol. Microbiol.">
        <title>The Global Catalogue of Microorganisms (GCM) 10K type strain sequencing project: providing services to taxonomists for standard genome sequencing and annotation.</title>
        <authorList>
            <consortium name="The Broad Institute Genomics Platform"/>
            <consortium name="The Broad Institute Genome Sequencing Center for Infectious Disease"/>
            <person name="Wu L."/>
            <person name="Ma J."/>
        </authorList>
    </citation>
    <scope>NUCLEOTIDE SEQUENCE [LARGE SCALE GENOMIC DNA]</scope>
    <source>
        <strain evidence="6">JCM 9687</strain>
    </source>
</reference>
<dbReference type="InterPro" id="IPR020802">
    <property type="entry name" value="TesA-like"/>
</dbReference>
<keyword evidence="2" id="KW-0597">Phosphoprotein</keyword>
<dbReference type="Gene3D" id="3.40.50.1820">
    <property type="entry name" value="alpha/beta hydrolase"/>
    <property type="match status" value="1"/>
</dbReference>
<feature type="compositionally biased region" description="Basic and acidic residues" evidence="3">
    <location>
        <begin position="369"/>
        <end position="378"/>
    </location>
</feature>
<feature type="region of interest" description="Disordered" evidence="3">
    <location>
        <begin position="57"/>
        <end position="143"/>
    </location>
</feature>
<sequence length="552" mass="59731">MEHAAAVLGHRDVAAVDPERDFLELGFDSLIAVELRNRVGEELDLRLAASVVFDARTPGRAGPVSGRRTRRAGRARRGRGPVPGRAERRPGEPVPVRRALRQAQGVDADAGRGRRDPPDLRDARRTGRTARAGDARRRPDRSAADLRELAGATGGVHQYARIAAHFRGIRHVSALPLVGFEPGEALPEHGAAAVRSVAESALHGSDGDPFVLIGHSTGGTIAYQAAGLLEDTWGVRPEAVVLLDTLSLRYDDNDDIDYDEVANYYLADIDTPSVNLNSARLSAMVHWYNKVAAFADAPVTTAPTLLVRVGLRRRQHAQPHPRSPSRRPCDGQHAVQHEIFGAPVRAVARQQPAGHGEHHQQHRRGQQRGTEHGPERGPGRALARPRRRPQRFQRGHPCRVPAGASTASTTASTTPTTTEPSTNGEGVTAETGATSGTSRPAPTASSVPAPPASRPVSAPSATSARRSPPLVAPNARSIARCRVRCANTIRKADTRDHGRRERRHQHERAEHRPRPCRPFPCSRSTRPVARSPRTARPTSWAGRCAGSWAGRR</sequence>
<dbReference type="Pfam" id="PF00975">
    <property type="entry name" value="Thioesterase"/>
    <property type="match status" value="1"/>
</dbReference>
<evidence type="ECO:0000256" key="1">
    <source>
        <dbReference type="ARBA" id="ARBA00022450"/>
    </source>
</evidence>
<dbReference type="Gene3D" id="1.10.1200.10">
    <property type="entry name" value="ACP-like"/>
    <property type="match status" value="1"/>
</dbReference>
<dbReference type="InterPro" id="IPR050091">
    <property type="entry name" value="PKS_NRPS_Biosynth_Enz"/>
</dbReference>
<feature type="compositionally biased region" description="Basic and acidic residues" evidence="3">
    <location>
        <begin position="109"/>
        <end position="143"/>
    </location>
</feature>
<dbReference type="InterPro" id="IPR009081">
    <property type="entry name" value="PP-bd_ACP"/>
</dbReference>
<name>A0ABP6RLW5_9PSEU</name>
<feature type="region of interest" description="Disordered" evidence="3">
    <location>
        <begin position="492"/>
        <end position="552"/>
    </location>
</feature>
<dbReference type="Proteomes" id="UP001500483">
    <property type="component" value="Unassembled WGS sequence"/>
</dbReference>
<keyword evidence="6" id="KW-1185">Reference proteome</keyword>
<dbReference type="SUPFAM" id="SSF53474">
    <property type="entry name" value="alpha/beta-Hydrolases"/>
    <property type="match status" value="1"/>
</dbReference>
<dbReference type="InterPro" id="IPR006162">
    <property type="entry name" value="Ppantetheine_attach_site"/>
</dbReference>
<dbReference type="InterPro" id="IPR036736">
    <property type="entry name" value="ACP-like_sf"/>
</dbReference>
<dbReference type="InterPro" id="IPR020806">
    <property type="entry name" value="PKS_PP-bd"/>
</dbReference>
<evidence type="ECO:0000259" key="4">
    <source>
        <dbReference type="PROSITE" id="PS50075"/>
    </source>
</evidence>
<dbReference type="PROSITE" id="PS50075">
    <property type="entry name" value="CARRIER"/>
    <property type="match status" value="1"/>
</dbReference>
<feature type="region of interest" description="Disordered" evidence="3">
    <location>
        <begin position="313"/>
        <end position="332"/>
    </location>
</feature>
<feature type="compositionally biased region" description="Basic residues" evidence="3">
    <location>
        <begin position="383"/>
        <end position="397"/>
    </location>
</feature>
<feature type="region of interest" description="Disordered" evidence="3">
    <location>
        <begin position="348"/>
        <end position="475"/>
    </location>
</feature>
<accession>A0ABP6RLW5</accession>
<feature type="compositionally biased region" description="Low complexity" evidence="3">
    <location>
        <begin position="401"/>
        <end position="422"/>
    </location>
</feature>
<dbReference type="InterPro" id="IPR001031">
    <property type="entry name" value="Thioesterase"/>
</dbReference>